<comment type="caution">
    <text evidence="4">The sequence shown here is derived from an EMBL/GenBank/DDBJ whole genome shotgun (WGS) entry which is preliminary data.</text>
</comment>
<keyword evidence="5" id="KW-1185">Reference proteome</keyword>
<feature type="repeat" description="WD" evidence="3">
    <location>
        <begin position="223"/>
        <end position="264"/>
    </location>
</feature>
<evidence type="ECO:0000256" key="3">
    <source>
        <dbReference type="PROSITE-ProRule" id="PRU00221"/>
    </source>
</evidence>
<evidence type="ECO:0000313" key="5">
    <source>
        <dbReference type="Proteomes" id="UP001220324"/>
    </source>
</evidence>
<feature type="repeat" description="WD" evidence="3">
    <location>
        <begin position="181"/>
        <end position="222"/>
    </location>
</feature>
<dbReference type="CDD" id="cd00200">
    <property type="entry name" value="WD40"/>
    <property type="match status" value="1"/>
</dbReference>
<feature type="repeat" description="WD" evidence="3">
    <location>
        <begin position="139"/>
        <end position="180"/>
    </location>
</feature>
<dbReference type="SUPFAM" id="SSF50978">
    <property type="entry name" value="WD40 repeat-like"/>
    <property type="match status" value="1"/>
</dbReference>
<dbReference type="Gene3D" id="2.130.10.10">
    <property type="entry name" value="YVTN repeat-like/Quinoprotein amine dehydrogenase"/>
    <property type="match status" value="2"/>
</dbReference>
<proteinExistence type="predicted"/>
<evidence type="ECO:0000256" key="1">
    <source>
        <dbReference type="ARBA" id="ARBA00022574"/>
    </source>
</evidence>
<dbReference type="PROSITE" id="PS00678">
    <property type="entry name" value="WD_REPEATS_1"/>
    <property type="match status" value="3"/>
</dbReference>
<dbReference type="InterPro" id="IPR015943">
    <property type="entry name" value="WD40/YVTN_repeat-like_dom_sf"/>
</dbReference>
<dbReference type="PROSITE" id="PS50082">
    <property type="entry name" value="WD_REPEATS_2"/>
    <property type="match status" value="4"/>
</dbReference>
<dbReference type="Proteomes" id="UP001220324">
    <property type="component" value="Unassembled WGS sequence"/>
</dbReference>
<keyword evidence="2" id="KW-0677">Repeat</keyword>
<evidence type="ECO:0008006" key="6">
    <source>
        <dbReference type="Google" id="ProtNLM"/>
    </source>
</evidence>
<keyword evidence="1 3" id="KW-0853">WD repeat</keyword>
<dbReference type="InterPro" id="IPR020472">
    <property type="entry name" value="WD40_PAC1"/>
</dbReference>
<dbReference type="InterPro" id="IPR019775">
    <property type="entry name" value="WD40_repeat_CS"/>
</dbReference>
<name>A0AAD6D800_9EURO</name>
<dbReference type="InterPro" id="IPR001680">
    <property type="entry name" value="WD40_rpt"/>
</dbReference>
<dbReference type="Pfam" id="PF00400">
    <property type="entry name" value="WD40"/>
    <property type="match status" value="4"/>
</dbReference>
<dbReference type="InterPro" id="IPR036322">
    <property type="entry name" value="WD40_repeat_dom_sf"/>
</dbReference>
<accession>A0AAD6D800</accession>
<dbReference type="PANTHER" id="PTHR19879">
    <property type="entry name" value="TRANSCRIPTION INITIATION FACTOR TFIID"/>
    <property type="match status" value="1"/>
</dbReference>
<feature type="repeat" description="WD" evidence="3">
    <location>
        <begin position="97"/>
        <end position="138"/>
    </location>
</feature>
<dbReference type="SMART" id="SM00320">
    <property type="entry name" value="WD40"/>
    <property type="match status" value="4"/>
</dbReference>
<evidence type="ECO:0000313" key="4">
    <source>
        <dbReference type="EMBL" id="KAJ5556635.1"/>
    </source>
</evidence>
<dbReference type="EMBL" id="JAQIZZ010000001">
    <property type="protein sequence ID" value="KAJ5556635.1"/>
    <property type="molecule type" value="Genomic_DNA"/>
</dbReference>
<reference evidence="4 5" key="1">
    <citation type="journal article" date="2023" name="IMA Fungus">
        <title>Comparative genomic study of the Penicillium genus elucidates a diverse pangenome and 15 lateral gene transfer events.</title>
        <authorList>
            <person name="Petersen C."/>
            <person name="Sorensen T."/>
            <person name="Nielsen M.R."/>
            <person name="Sondergaard T.E."/>
            <person name="Sorensen J.L."/>
            <person name="Fitzpatrick D.A."/>
            <person name="Frisvad J.C."/>
            <person name="Nielsen K.L."/>
        </authorList>
    </citation>
    <scope>NUCLEOTIDE SEQUENCE [LARGE SCALE GENOMIC DNA]</scope>
    <source>
        <strain evidence="4 5">IBT 35679</strain>
    </source>
</reference>
<dbReference type="PROSITE" id="PS50294">
    <property type="entry name" value="WD_REPEATS_REGION"/>
    <property type="match status" value="4"/>
</dbReference>
<sequence length="360" mass="39032">MSLLGFVSEVVGMLNLLQKTILDDQSSTLVDFLQDAKRFMLKNRQIADGAPLQIYCAGLLFAPQSSIIRTRFEAELPTWLCQPPRVEEEWSAVLQTLEGHSLSVRSVAFSPDGRLLASGSDDNIVRLWDTATGALQQTLEGHSGPVYSVAFSPDGRLLASGSDDETIRLWDTATGALQQTLEGHSSYVNSVAFSPDGRLLASGYIDDIVRLWDTATGALQQILEGHSGPVYSVAFSPDGRLLASSSWGKAVQLWDTATGVLQQTLNVNGFIVSLEFALDGSYLITNLGTLNVPSLDENQSPGLTQRNPDIFIQQGQWIMLNGINVLWLPPESRFTCSTIIGNLLALGHASGHVSLIGFRL</sequence>
<protein>
    <recommendedName>
        <fullName evidence="6">Vegetative incompatibility protein HET-E-1</fullName>
    </recommendedName>
</protein>
<dbReference type="AlphaFoldDB" id="A0AAD6D800"/>
<organism evidence="4 5">
    <name type="scientific">Penicillium frequentans</name>
    <dbReference type="NCBI Taxonomy" id="3151616"/>
    <lineage>
        <taxon>Eukaryota</taxon>
        <taxon>Fungi</taxon>
        <taxon>Dikarya</taxon>
        <taxon>Ascomycota</taxon>
        <taxon>Pezizomycotina</taxon>
        <taxon>Eurotiomycetes</taxon>
        <taxon>Eurotiomycetidae</taxon>
        <taxon>Eurotiales</taxon>
        <taxon>Aspergillaceae</taxon>
        <taxon>Penicillium</taxon>
    </lineage>
</organism>
<gene>
    <name evidence="4" type="ORF">N7494_000550</name>
</gene>
<dbReference type="PRINTS" id="PR00320">
    <property type="entry name" value="GPROTEINBRPT"/>
</dbReference>
<evidence type="ECO:0000256" key="2">
    <source>
        <dbReference type="ARBA" id="ARBA00022737"/>
    </source>
</evidence>
<dbReference type="PANTHER" id="PTHR19879:SF9">
    <property type="entry name" value="TRANSCRIPTION INITIATION FACTOR TFIID SUBUNIT 5"/>
    <property type="match status" value="1"/>
</dbReference>